<feature type="compositionally biased region" description="Basic and acidic residues" evidence="1">
    <location>
        <begin position="84"/>
        <end position="99"/>
    </location>
</feature>
<gene>
    <name evidence="2" type="ORF">Sviol_47510</name>
</gene>
<dbReference type="EMBL" id="BNDY01000017">
    <property type="protein sequence ID" value="GHI40343.1"/>
    <property type="molecule type" value="Genomic_DNA"/>
</dbReference>
<evidence type="ECO:0000313" key="2">
    <source>
        <dbReference type="EMBL" id="GHI40343.1"/>
    </source>
</evidence>
<organism evidence="2 3">
    <name type="scientific">Streptomyces violascens</name>
    <dbReference type="NCBI Taxonomy" id="67381"/>
    <lineage>
        <taxon>Bacteria</taxon>
        <taxon>Bacillati</taxon>
        <taxon>Actinomycetota</taxon>
        <taxon>Actinomycetes</taxon>
        <taxon>Kitasatosporales</taxon>
        <taxon>Streptomycetaceae</taxon>
        <taxon>Streptomyces</taxon>
    </lineage>
</organism>
<name>A0ABQ3QST8_9ACTN</name>
<accession>A0ABQ3QST8</accession>
<comment type="caution">
    <text evidence="2">The sequence shown here is derived from an EMBL/GenBank/DDBJ whole genome shotgun (WGS) entry which is preliminary data.</text>
</comment>
<reference evidence="2" key="1">
    <citation type="submission" date="2024-05" db="EMBL/GenBank/DDBJ databases">
        <title>Whole genome shotgun sequence of Streptomyces violascens NBRC 12920.</title>
        <authorList>
            <person name="Komaki H."/>
            <person name="Tamura T."/>
        </authorList>
    </citation>
    <scope>NUCLEOTIDE SEQUENCE</scope>
    <source>
        <strain evidence="2">NBRC 12920</strain>
    </source>
</reference>
<evidence type="ECO:0000256" key="1">
    <source>
        <dbReference type="SAM" id="MobiDB-lite"/>
    </source>
</evidence>
<evidence type="ECO:0000313" key="3">
    <source>
        <dbReference type="Proteomes" id="UP001050808"/>
    </source>
</evidence>
<feature type="region of interest" description="Disordered" evidence="1">
    <location>
        <begin position="75"/>
        <end position="99"/>
    </location>
</feature>
<dbReference type="Proteomes" id="UP001050808">
    <property type="component" value="Unassembled WGS sequence"/>
</dbReference>
<sequence length="99" mass="11092">MPLFDKPWLALVLAGDPDSPAQTGGDPYSVIVNVAANDWLAGHNPWRGRLHGMRGQPERGRPRLAGPHCPCLRCKDHPRRRLTPHADDKWQRRTGDSGR</sequence>
<proteinExistence type="predicted"/>
<protein>
    <submittedName>
        <fullName evidence="2">Uncharacterized protein</fullName>
    </submittedName>
</protein>
<keyword evidence="3" id="KW-1185">Reference proteome</keyword>